<dbReference type="EMBL" id="FNBI01000001">
    <property type="protein sequence ID" value="SDE86711.1"/>
    <property type="molecule type" value="Genomic_DNA"/>
</dbReference>
<evidence type="ECO:0000313" key="3">
    <source>
        <dbReference type="Proteomes" id="UP000323502"/>
    </source>
</evidence>
<dbReference type="AlphaFoldDB" id="A0A1G7GF40"/>
<organism evidence="2 3">
    <name type="scientific">Sphingomonas carotinifaciens</name>
    <dbReference type="NCBI Taxonomy" id="1166323"/>
    <lineage>
        <taxon>Bacteria</taxon>
        <taxon>Pseudomonadati</taxon>
        <taxon>Pseudomonadota</taxon>
        <taxon>Alphaproteobacteria</taxon>
        <taxon>Sphingomonadales</taxon>
        <taxon>Sphingomonadaceae</taxon>
        <taxon>Sphingomonas</taxon>
    </lineage>
</organism>
<gene>
    <name evidence="2" type="ORF">SAMN05216557_101851</name>
</gene>
<accession>A0A1G7GF40</accession>
<dbReference type="Proteomes" id="UP000323502">
    <property type="component" value="Unassembled WGS sequence"/>
</dbReference>
<protein>
    <submittedName>
        <fullName evidence="2">Uncharacterized protein</fullName>
    </submittedName>
</protein>
<reference evidence="2 3" key="1">
    <citation type="submission" date="2016-10" db="EMBL/GenBank/DDBJ databases">
        <authorList>
            <person name="Varghese N."/>
            <person name="Submissions S."/>
        </authorList>
    </citation>
    <scope>NUCLEOTIDE SEQUENCE [LARGE SCALE GENOMIC DNA]</scope>
    <source>
        <strain evidence="2 3">S7-754</strain>
    </source>
</reference>
<feature type="region of interest" description="Disordered" evidence="1">
    <location>
        <begin position="84"/>
        <end position="106"/>
    </location>
</feature>
<feature type="compositionally biased region" description="Low complexity" evidence="1">
    <location>
        <begin position="97"/>
        <end position="106"/>
    </location>
</feature>
<name>A0A1G7GF40_9SPHN</name>
<evidence type="ECO:0000313" key="2">
    <source>
        <dbReference type="EMBL" id="SDE86711.1"/>
    </source>
</evidence>
<sequence>MAWVGRLSHLFPRKCRISSELHGNAALGFGRRPWPCPALSPPLAGRRRTGWPAPDTPPPIRWPHHMERWSRFPRVPPAILSPMQGRPARSGSDIVTAGAASPSGAPAVSRHPAWLRWITRLLPMRRGRPDRAPVSYHARRAAQERALARRARCAVARARHLALAELHSAHDRLESGVPNPVPPGPRTMEAALRGAMMPSTQRSRLPDIAPDLSG</sequence>
<proteinExistence type="predicted"/>
<evidence type="ECO:0000256" key="1">
    <source>
        <dbReference type="SAM" id="MobiDB-lite"/>
    </source>
</evidence>
<keyword evidence="3" id="KW-1185">Reference proteome</keyword>